<dbReference type="InterPro" id="IPR002347">
    <property type="entry name" value="SDR_fam"/>
</dbReference>
<dbReference type="InterPro" id="IPR036291">
    <property type="entry name" value="NAD(P)-bd_dom_sf"/>
</dbReference>
<dbReference type="EMBL" id="JPOX01000014">
    <property type="protein sequence ID" value="KFX47789.1"/>
    <property type="molecule type" value="Genomic_DNA"/>
</dbReference>
<proteinExistence type="inferred from homology"/>
<dbReference type="AlphaFoldDB" id="A0A093VCR8"/>
<evidence type="ECO:0000313" key="4">
    <source>
        <dbReference type="EMBL" id="KFX47789.1"/>
    </source>
</evidence>
<dbReference type="Pfam" id="PF00106">
    <property type="entry name" value="adh_short"/>
    <property type="match status" value="1"/>
</dbReference>
<reference evidence="4" key="1">
    <citation type="journal article" date="2014" name="PLoS Genet.">
        <title>Signature Gene Expression Reveals Novel Clues to the Molecular Mechanisms of Dimorphic Transition in Penicillium marneffei.</title>
        <authorList>
            <person name="Yang E."/>
            <person name="Wang G."/>
            <person name="Cai J."/>
            <person name="Woo P.C."/>
            <person name="Lau S.K."/>
            <person name="Yuen K.-Y."/>
            <person name="Chow W.-N."/>
            <person name="Lin X."/>
        </authorList>
    </citation>
    <scope>NUCLEOTIDE SEQUENCE [LARGE SCALE GENOMIC DNA]</scope>
    <source>
        <strain evidence="4">PM1</strain>
    </source>
</reference>
<dbReference type="GO" id="GO:0016491">
    <property type="term" value="F:oxidoreductase activity"/>
    <property type="evidence" value="ECO:0007669"/>
    <property type="project" value="UniProtKB-KW"/>
</dbReference>
<evidence type="ECO:0000256" key="3">
    <source>
        <dbReference type="ARBA" id="ARBA00023002"/>
    </source>
</evidence>
<evidence type="ECO:0000256" key="2">
    <source>
        <dbReference type="ARBA" id="ARBA00022857"/>
    </source>
</evidence>
<dbReference type="SUPFAM" id="SSF51735">
    <property type="entry name" value="NAD(P)-binding Rossmann-fold domains"/>
    <property type="match status" value="1"/>
</dbReference>
<dbReference type="PANTHER" id="PTHR43391:SF14">
    <property type="entry name" value="DEHYDROGENASE_REDUCTASE SDR FAMILY PROTEIN 7-LIKE"/>
    <property type="match status" value="1"/>
</dbReference>
<organism evidence="4">
    <name type="scientific">Talaromyces marneffei PM1</name>
    <dbReference type="NCBI Taxonomy" id="1077442"/>
    <lineage>
        <taxon>Eukaryota</taxon>
        <taxon>Fungi</taxon>
        <taxon>Dikarya</taxon>
        <taxon>Ascomycota</taxon>
        <taxon>Pezizomycotina</taxon>
        <taxon>Eurotiomycetes</taxon>
        <taxon>Eurotiomycetidae</taxon>
        <taxon>Eurotiales</taxon>
        <taxon>Trichocomaceae</taxon>
        <taxon>Talaromyces</taxon>
        <taxon>Talaromyces sect. Talaromyces</taxon>
    </lineage>
</organism>
<name>A0A093VCR8_TALMA</name>
<evidence type="ECO:0000256" key="1">
    <source>
        <dbReference type="ARBA" id="ARBA00006484"/>
    </source>
</evidence>
<dbReference type="PRINTS" id="PR00081">
    <property type="entry name" value="GDHRDH"/>
</dbReference>
<dbReference type="eggNOG" id="KOG0725">
    <property type="taxonomic scope" value="Eukaryota"/>
</dbReference>
<gene>
    <name evidence="4" type="ORF">GQ26_0141880</name>
</gene>
<keyword evidence="2" id="KW-0521">NADP</keyword>
<dbReference type="PANTHER" id="PTHR43391">
    <property type="entry name" value="RETINOL DEHYDROGENASE-RELATED"/>
    <property type="match status" value="1"/>
</dbReference>
<sequence length="463" mass="51126">MDAQTINYLNSLPTDYWIQQEAFTKTLHRDEYDAIDPTSPSLSQAGKVIVVTGASQGIGKEGIVRQFARAKPKAIVIAARNADKLEETEALALGIEPTVEIVRVPTDVTSEDSVKNLFDIIQQKFGKADVLVNNAGEVNVKGVLLMTKYFLRLLGDARGSIVNISSQAAWNEPEVSAGYCLSKLAIVKLCRQMSGRPNLTVVALHPGTIKSDIVPEFFLRFAEDTPALAGGTAVWLTTEEARFMSGRFMSANCSSSHILLYISTMAVITSLRLPVLYDSAASVQHSGPSIDWLSGRWHISHSSLPMWRDKRNCTVDYAPLAPAASMLPRVDDMVHYQMLNSDSVSQIHAINTGWKGNPAGWTWRGTGWITQFISCDWEIFGYGELSGGGHWMIMHFRATWLSKAGLDLFTRGVDGTYRHLEEAEYTSIIEEVEKLATDHPELSSLISEFRRVQNDGANTRATP</sequence>
<dbReference type="Gene3D" id="3.40.50.720">
    <property type="entry name" value="NAD(P)-binding Rossmann-like Domain"/>
    <property type="match status" value="2"/>
</dbReference>
<comment type="similarity">
    <text evidence="1">Belongs to the short-chain dehydrogenases/reductases (SDR) family.</text>
</comment>
<keyword evidence="3" id="KW-0560">Oxidoreductase</keyword>
<dbReference type="CDD" id="cd05233">
    <property type="entry name" value="SDR_c"/>
    <property type="match status" value="1"/>
</dbReference>
<comment type="caution">
    <text evidence="4">The sequence shown here is derived from an EMBL/GenBank/DDBJ whole genome shotgun (WGS) entry which is preliminary data.</text>
</comment>
<dbReference type="HOGENOM" id="CLU_590756_0_0_1"/>
<protein>
    <submittedName>
        <fullName evidence="4">Dehydrogenase/reductase SDR family member 7</fullName>
    </submittedName>
</protein>
<accession>A0A093VCR8</accession>